<dbReference type="RefSeq" id="XP_016740119.1">
    <property type="nucleotide sequence ID" value="XM_016884630.1"/>
</dbReference>
<dbReference type="KEGG" id="ghi:107949858"/>
<dbReference type="Proteomes" id="UP000818029">
    <property type="component" value="Chromosome D03"/>
</dbReference>
<name>A0A1U8NQ74_GOSHI</name>
<dbReference type="CDD" id="cd09272">
    <property type="entry name" value="RNase_HI_RT_Ty1"/>
    <property type="match status" value="1"/>
</dbReference>
<reference evidence="1" key="1">
    <citation type="journal article" date="2020" name="Nat. Genet.">
        <title>Genomic diversifications of five Gossypium allopolyploid species and their impact on cotton improvement.</title>
        <authorList>
            <person name="Chen Z.J."/>
            <person name="Sreedasyam A."/>
            <person name="Ando A."/>
            <person name="Song Q."/>
            <person name="De Santiago L.M."/>
            <person name="Hulse-Kemp A.M."/>
            <person name="Ding M."/>
            <person name="Ye W."/>
            <person name="Kirkbride R.C."/>
            <person name="Jenkins J."/>
            <person name="Plott C."/>
            <person name="Lovell J."/>
            <person name="Lin Y.M."/>
            <person name="Vaughn R."/>
            <person name="Liu B."/>
            <person name="Simpson S."/>
            <person name="Scheffler B.E."/>
            <person name="Wen L."/>
            <person name="Saski C.A."/>
            <person name="Grover C.E."/>
            <person name="Hu G."/>
            <person name="Conover J.L."/>
            <person name="Carlson J.W."/>
            <person name="Shu S."/>
            <person name="Boston L.B."/>
            <person name="Williams M."/>
            <person name="Peterson D.G."/>
            <person name="McGee K."/>
            <person name="Jones D.C."/>
            <person name="Wendel J.F."/>
            <person name="Stelly D.M."/>
            <person name="Grimwood J."/>
            <person name="Schmutz J."/>
        </authorList>
    </citation>
    <scope>NUCLEOTIDE SEQUENCE [LARGE SCALE GENOMIC DNA]</scope>
    <source>
        <strain evidence="1">cv. TM-1</strain>
    </source>
</reference>
<dbReference type="PANTHER" id="PTHR11439:SF503">
    <property type="entry name" value="CYSTEINE-RICH RLK (RECEPTOR-LIKE PROTEIN KINASE) 8"/>
    <property type="match status" value="1"/>
</dbReference>
<dbReference type="AlphaFoldDB" id="A0A1U8NQ74"/>
<dbReference type="GeneID" id="107949858"/>
<sequence length="110" mass="12227">MYAVSLLSRFMHCCNVAHFKAAKRVLRYVKGTLNYGVNFVKAEELKLVGYSNSDWAGSVHGCFVGVLKKQQTVAQSTTEAEYIAAATVVKQPIWLRKLLSDLNADQEEAT</sequence>
<dbReference type="OrthoDB" id="413760at2759"/>
<accession>A0A1U8NQ74</accession>
<evidence type="ECO:0000313" key="1">
    <source>
        <dbReference type="Proteomes" id="UP000818029"/>
    </source>
</evidence>
<dbReference type="PaxDb" id="3635-A0A1U8NQ74"/>
<dbReference type="STRING" id="3635.A0A1U8NQ74"/>
<keyword evidence="1" id="KW-1185">Reference proteome</keyword>
<protein>
    <submittedName>
        <fullName evidence="2">Secreted RxLR effector protein 161-like</fullName>
    </submittedName>
</protein>
<dbReference type="PANTHER" id="PTHR11439">
    <property type="entry name" value="GAG-POL-RELATED RETROTRANSPOSON"/>
    <property type="match status" value="1"/>
</dbReference>
<proteinExistence type="predicted"/>
<gene>
    <name evidence="2" type="primary">LOC107949858</name>
</gene>
<reference evidence="2" key="2">
    <citation type="submission" date="2025-08" db="UniProtKB">
        <authorList>
            <consortium name="RefSeq"/>
        </authorList>
    </citation>
    <scope>IDENTIFICATION</scope>
</reference>
<evidence type="ECO:0000313" key="2">
    <source>
        <dbReference type="RefSeq" id="XP_016740119.1"/>
    </source>
</evidence>
<organism evidence="1 2">
    <name type="scientific">Gossypium hirsutum</name>
    <name type="common">Upland cotton</name>
    <name type="synonym">Gossypium mexicanum</name>
    <dbReference type="NCBI Taxonomy" id="3635"/>
    <lineage>
        <taxon>Eukaryota</taxon>
        <taxon>Viridiplantae</taxon>
        <taxon>Streptophyta</taxon>
        <taxon>Embryophyta</taxon>
        <taxon>Tracheophyta</taxon>
        <taxon>Spermatophyta</taxon>
        <taxon>Magnoliopsida</taxon>
        <taxon>eudicotyledons</taxon>
        <taxon>Gunneridae</taxon>
        <taxon>Pentapetalae</taxon>
        <taxon>rosids</taxon>
        <taxon>malvids</taxon>
        <taxon>Malvales</taxon>
        <taxon>Malvaceae</taxon>
        <taxon>Malvoideae</taxon>
        <taxon>Gossypium</taxon>
    </lineage>
</organism>